<keyword evidence="4 10" id="KW-0498">Mitosis</keyword>
<dbReference type="Gene3D" id="6.10.250.1950">
    <property type="match status" value="1"/>
</dbReference>
<comment type="function">
    <text evidence="10">Acts as a component of the essential kinetochore-associated NDC80 complex, which is required for chromosome segregation and spindle checkpoint activity.</text>
</comment>
<evidence type="ECO:0000256" key="9">
    <source>
        <dbReference type="ARBA" id="ARBA00023328"/>
    </source>
</evidence>
<feature type="compositionally biased region" description="Polar residues" evidence="12">
    <location>
        <begin position="59"/>
        <end position="71"/>
    </location>
</feature>
<keyword evidence="3 10" id="KW-0132">Cell division</keyword>
<dbReference type="Pfam" id="PF03801">
    <property type="entry name" value="Ndc80_HEC"/>
    <property type="match status" value="1"/>
</dbReference>
<accession>W4KJL1</accession>
<dbReference type="Gene3D" id="1.10.418.30">
    <property type="entry name" value="Ncd80 complex, Ncd80 subunit"/>
    <property type="match status" value="1"/>
</dbReference>
<evidence type="ECO:0000256" key="10">
    <source>
        <dbReference type="RuleBase" id="RU368072"/>
    </source>
</evidence>
<evidence type="ECO:0000313" key="14">
    <source>
        <dbReference type="EMBL" id="ETW85505.1"/>
    </source>
</evidence>
<keyword evidence="7 10" id="KW-0539">Nucleus</keyword>
<dbReference type="HOGENOM" id="CLU_012583_1_1_1"/>
<dbReference type="InterPro" id="IPR005550">
    <property type="entry name" value="Kinetochore_Ndc80"/>
</dbReference>
<sequence length="635" mass="71884">MADAGRRFTMQPPNTDLRSGIPVPMSTAKKPGSGMRLSTAGPALRGLHPPNAMAPPSTNPRQSMYRSQNMNPLLASASKPSFGRTPLTSSARRGSMWGGGMPPPPTSQVIKDVRPLREPQFQSKMRQDVYNWLRSTSYDISMRTLTSITGRDYRGIFNHLVLMLDGNYPFDPNLKFEDEFMTALKALRYPFVGQLKPIWLAAPASMDSWPALLGVLHWLAMLCKGRLNYLENSSEVPEEFDDEHHHHTLAFEHCSEAYEVFLSGVDDYSPQERALEARYKKKNERVIQELEEQKALLKEAQLEYAKAMSEAAPIEKLKKTNQSLRRDREKFQEVIMRWEMRKNKLIDYIAQEKAELAMRANYLEELKTEQGKLSDIVKEQNLSPEEVIRMNTEHEQLSRNLEDLRHRIAESNKVILSLEVTVTNRGSAAEEALDAYTNLLSTLGLFPPLPSPYEDVDLTLELNTAASNPQQLLLGADLRRVIKPTLSGVAESKRIERAGLESERIKVDNELDQLVLECENLEEEIHQIEKKVVALNEQAEDLREAVQQEAHVSNAEATRLERELAQARTAALANGVGVKSRLQGLQIAYREQVEKTARLKDETVRAIVKNSSEIAVFKESISQQLKDLRDFAEAN</sequence>
<dbReference type="AlphaFoldDB" id="W4KJL1"/>
<gene>
    <name evidence="14" type="ORF">HETIRDRAFT_443511</name>
</gene>
<evidence type="ECO:0000256" key="1">
    <source>
        <dbReference type="ARBA" id="ARBA00007050"/>
    </source>
</evidence>
<keyword evidence="8 10" id="KW-0131">Cell cycle</keyword>
<keyword evidence="15" id="KW-1185">Reference proteome</keyword>
<dbReference type="PANTHER" id="PTHR10643">
    <property type="entry name" value="KINETOCHORE PROTEIN NDC80"/>
    <property type="match status" value="1"/>
</dbReference>
<dbReference type="GeneID" id="20675527"/>
<keyword evidence="6 11" id="KW-0175">Coiled coil</keyword>
<feature type="domain" description="Kinetochore protein Ndc80 CH" evidence="13">
    <location>
        <begin position="105"/>
        <end position="223"/>
    </location>
</feature>
<dbReference type="FunCoup" id="W4KJL1">
    <property type="interactions" value="197"/>
</dbReference>
<evidence type="ECO:0000256" key="4">
    <source>
        <dbReference type="ARBA" id="ARBA00022776"/>
    </source>
</evidence>
<dbReference type="Proteomes" id="UP000030671">
    <property type="component" value="Unassembled WGS sequence"/>
</dbReference>
<keyword evidence="5 10" id="KW-0995">Kinetochore</keyword>
<keyword evidence="9 10" id="KW-0137">Centromere</keyword>
<dbReference type="InterPro" id="IPR038273">
    <property type="entry name" value="Ndc80_sf"/>
</dbReference>
<evidence type="ECO:0000256" key="11">
    <source>
        <dbReference type="SAM" id="Coils"/>
    </source>
</evidence>
<evidence type="ECO:0000256" key="2">
    <source>
        <dbReference type="ARBA" id="ARBA00022454"/>
    </source>
</evidence>
<dbReference type="InParanoid" id="W4KJL1"/>
<comment type="subcellular location">
    <subcellularLocation>
        <location evidence="10">Chromosome</location>
        <location evidence="10">Centromere</location>
        <location evidence="10">Kinetochore</location>
    </subcellularLocation>
    <subcellularLocation>
        <location evidence="10">Nucleus</location>
    </subcellularLocation>
</comment>
<comment type="subunit">
    <text evidence="10">Component of the NDC80 complex.</text>
</comment>
<feature type="coiled-coil region" evidence="11">
    <location>
        <begin position="387"/>
        <end position="414"/>
    </location>
</feature>
<evidence type="ECO:0000256" key="7">
    <source>
        <dbReference type="ARBA" id="ARBA00023242"/>
    </source>
</evidence>
<dbReference type="EMBL" id="KI925455">
    <property type="protein sequence ID" value="ETW85505.1"/>
    <property type="molecule type" value="Genomic_DNA"/>
</dbReference>
<feature type="coiled-coil region" evidence="11">
    <location>
        <begin position="497"/>
        <end position="570"/>
    </location>
</feature>
<organism evidence="14 15">
    <name type="scientific">Heterobasidion irregulare (strain TC 32-1)</name>
    <dbReference type="NCBI Taxonomy" id="747525"/>
    <lineage>
        <taxon>Eukaryota</taxon>
        <taxon>Fungi</taxon>
        <taxon>Dikarya</taxon>
        <taxon>Basidiomycota</taxon>
        <taxon>Agaricomycotina</taxon>
        <taxon>Agaricomycetes</taxon>
        <taxon>Russulales</taxon>
        <taxon>Bondarzewiaceae</taxon>
        <taxon>Heterobasidion</taxon>
        <taxon>Heterobasidion annosum species complex</taxon>
    </lineage>
</organism>
<evidence type="ECO:0000256" key="12">
    <source>
        <dbReference type="SAM" id="MobiDB-lite"/>
    </source>
</evidence>
<dbReference type="GO" id="GO:0051315">
    <property type="term" value="P:attachment of mitotic spindle microtubules to kinetochore"/>
    <property type="evidence" value="ECO:0007669"/>
    <property type="project" value="UniProtKB-UniRule"/>
</dbReference>
<dbReference type="OrthoDB" id="7459479at2759"/>
<name>W4KJL1_HETIT</name>
<evidence type="ECO:0000259" key="13">
    <source>
        <dbReference type="Pfam" id="PF03801"/>
    </source>
</evidence>
<keyword evidence="2 10" id="KW-0158">Chromosome</keyword>
<dbReference type="RefSeq" id="XP_009542359.1">
    <property type="nucleotide sequence ID" value="XM_009544064.1"/>
</dbReference>
<evidence type="ECO:0000256" key="8">
    <source>
        <dbReference type="ARBA" id="ARBA00023306"/>
    </source>
</evidence>
<dbReference type="InterPro" id="IPR055260">
    <property type="entry name" value="Ndc80_CH"/>
</dbReference>
<evidence type="ECO:0000256" key="6">
    <source>
        <dbReference type="ARBA" id="ARBA00023054"/>
    </source>
</evidence>
<dbReference type="PANTHER" id="PTHR10643:SF2">
    <property type="entry name" value="KINETOCHORE PROTEIN NDC80 HOMOLOG"/>
    <property type="match status" value="1"/>
</dbReference>
<evidence type="ECO:0000256" key="3">
    <source>
        <dbReference type="ARBA" id="ARBA00022618"/>
    </source>
</evidence>
<feature type="region of interest" description="Disordered" evidence="12">
    <location>
        <begin position="1"/>
        <end position="108"/>
    </location>
</feature>
<proteinExistence type="inferred from homology"/>
<comment type="similarity">
    <text evidence="1 10">Belongs to the NDC80/HEC1 family.</text>
</comment>
<reference evidence="14 15" key="1">
    <citation type="journal article" date="2012" name="New Phytol.">
        <title>Insight into trade-off between wood decay and parasitism from the genome of a fungal forest pathogen.</title>
        <authorList>
            <person name="Olson A."/>
            <person name="Aerts A."/>
            <person name="Asiegbu F."/>
            <person name="Belbahri L."/>
            <person name="Bouzid O."/>
            <person name="Broberg A."/>
            <person name="Canback B."/>
            <person name="Coutinho P.M."/>
            <person name="Cullen D."/>
            <person name="Dalman K."/>
            <person name="Deflorio G."/>
            <person name="van Diepen L.T."/>
            <person name="Dunand C."/>
            <person name="Duplessis S."/>
            <person name="Durling M."/>
            <person name="Gonthier P."/>
            <person name="Grimwood J."/>
            <person name="Fossdal C.G."/>
            <person name="Hansson D."/>
            <person name="Henrissat B."/>
            <person name="Hietala A."/>
            <person name="Himmelstrand K."/>
            <person name="Hoffmeister D."/>
            <person name="Hogberg N."/>
            <person name="James T.Y."/>
            <person name="Karlsson M."/>
            <person name="Kohler A."/>
            <person name="Kues U."/>
            <person name="Lee Y.H."/>
            <person name="Lin Y.C."/>
            <person name="Lind M."/>
            <person name="Lindquist E."/>
            <person name="Lombard V."/>
            <person name="Lucas S."/>
            <person name="Lunden K."/>
            <person name="Morin E."/>
            <person name="Murat C."/>
            <person name="Park J."/>
            <person name="Raffaello T."/>
            <person name="Rouze P."/>
            <person name="Salamov A."/>
            <person name="Schmutz J."/>
            <person name="Solheim H."/>
            <person name="Stahlberg J."/>
            <person name="Velez H."/>
            <person name="de Vries R.P."/>
            <person name="Wiebenga A."/>
            <person name="Woodward S."/>
            <person name="Yakovlev I."/>
            <person name="Garbelotto M."/>
            <person name="Martin F."/>
            <person name="Grigoriev I.V."/>
            <person name="Stenlid J."/>
        </authorList>
    </citation>
    <scope>NUCLEOTIDE SEQUENCE [LARGE SCALE GENOMIC DNA]</scope>
    <source>
        <strain evidence="14 15">TC 32-1</strain>
    </source>
</reference>
<evidence type="ECO:0000256" key="5">
    <source>
        <dbReference type="ARBA" id="ARBA00022838"/>
    </source>
</evidence>
<dbReference type="GO" id="GO:0031262">
    <property type="term" value="C:Ndc80 complex"/>
    <property type="evidence" value="ECO:0007669"/>
    <property type="project" value="UniProtKB-UniRule"/>
</dbReference>
<dbReference type="GO" id="GO:0005634">
    <property type="term" value="C:nucleus"/>
    <property type="evidence" value="ECO:0007669"/>
    <property type="project" value="UniProtKB-SubCell"/>
</dbReference>
<evidence type="ECO:0000313" key="15">
    <source>
        <dbReference type="Proteomes" id="UP000030671"/>
    </source>
</evidence>
<dbReference type="KEGG" id="hir:HETIRDRAFT_443511"/>
<dbReference type="STRING" id="747525.W4KJL1"/>
<protein>
    <recommendedName>
        <fullName evidence="10">Kinetochore protein NDC80</fullName>
    </recommendedName>
</protein>
<dbReference type="GO" id="GO:0051301">
    <property type="term" value="P:cell division"/>
    <property type="evidence" value="ECO:0007669"/>
    <property type="project" value="UniProtKB-UniRule"/>
</dbReference>
<feature type="coiled-coil region" evidence="11">
    <location>
        <begin position="276"/>
        <end position="341"/>
    </location>
</feature>
<dbReference type="eggNOG" id="KOG0995">
    <property type="taxonomic scope" value="Eukaryota"/>
</dbReference>